<accession>A0ABD4TRE0</accession>
<name>A0ABD4TRE0_9CORY</name>
<evidence type="ECO:0000313" key="1">
    <source>
        <dbReference type="EMBL" id="MCQ4614872.1"/>
    </source>
</evidence>
<evidence type="ECO:0000313" key="2">
    <source>
        <dbReference type="Proteomes" id="UP001205080"/>
    </source>
</evidence>
<sequence length="246" mass="26833">MRGGLLAVIENRMSTMVYTKPFTIARNALGCVETLSKRGDTLRTCTLAPLLAAALLAGCSSTTLIDAPSARTNAPPSDASGEKAFVFESGTVPIGDFDPFALAPEDYFDPCNDITEDEFRRAGFTGEIKRSTDGEIDSPHGTSVCTFSNSEDFSTIGLAMVDSAREQVSQQREILKEHSSELLPEIYVYNDGIEYATMTPCVAQIDTERGAIGTFFQTMDERVDLDEYCEIAIQNLESLYEASIKN</sequence>
<dbReference type="RefSeq" id="WP_256001193.1">
    <property type="nucleotide sequence ID" value="NZ_JAGPYW010000011.1"/>
</dbReference>
<reference evidence="1 2" key="1">
    <citation type="submission" date="2021-04" db="EMBL/GenBank/DDBJ databases">
        <title>Corynebacterium genitalium sp. nov. and Corynebacterium genitalium sp. nov., two new species of the genus Corynebacterium.</title>
        <authorList>
            <person name="Jaen-Luchoro D."/>
            <person name="Pinyeiro-Iglesias B."/>
            <person name="Al-Shaer S."/>
            <person name="Karlsson R."/>
            <person name="Gonzales-Siles L."/>
            <person name="Cardew S."/>
            <person name="Jensie-Markopolous S."/>
            <person name="Ohlen M."/>
            <person name="Inganas E."/>
            <person name="Moore E.R.B."/>
        </authorList>
    </citation>
    <scope>NUCLEOTIDE SEQUENCE [LARGE SCALE GENOMIC DNA]</scope>
    <source>
        <strain evidence="1 2">CCUG 55013</strain>
    </source>
</reference>
<proteinExistence type="predicted"/>
<organism evidence="1 2">
    <name type="scientific">Corynebacterium pseudogenitalium</name>
    <dbReference type="NCBI Taxonomy" id="38303"/>
    <lineage>
        <taxon>Bacteria</taxon>
        <taxon>Bacillati</taxon>
        <taxon>Actinomycetota</taxon>
        <taxon>Actinomycetes</taxon>
        <taxon>Mycobacteriales</taxon>
        <taxon>Corynebacteriaceae</taxon>
        <taxon>Corynebacterium</taxon>
    </lineage>
</organism>
<dbReference type="InterPro" id="IPR024520">
    <property type="entry name" value="DUF3558"/>
</dbReference>
<protein>
    <submittedName>
        <fullName evidence="1">DUF3558 family protein</fullName>
    </submittedName>
</protein>
<comment type="caution">
    <text evidence="1">The sequence shown here is derived from an EMBL/GenBank/DDBJ whole genome shotgun (WGS) entry which is preliminary data.</text>
</comment>
<dbReference type="Pfam" id="PF12079">
    <property type="entry name" value="DUF3558"/>
    <property type="match status" value="1"/>
</dbReference>
<dbReference type="EMBL" id="JAGPYW010000011">
    <property type="protein sequence ID" value="MCQ4614872.1"/>
    <property type="molecule type" value="Genomic_DNA"/>
</dbReference>
<gene>
    <name evidence="1" type="ORF">KBX22_09035</name>
</gene>
<dbReference type="AlphaFoldDB" id="A0ABD4TRE0"/>
<dbReference type="Proteomes" id="UP001205080">
    <property type="component" value="Unassembled WGS sequence"/>
</dbReference>